<dbReference type="OrthoDB" id="9785707at2"/>
<dbReference type="InterPro" id="IPR003488">
    <property type="entry name" value="DprA"/>
</dbReference>
<dbReference type="GO" id="GO:0009294">
    <property type="term" value="P:DNA-mediated transformation"/>
    <property type="evidence" value="ECO:0007669"/>
    <property type="project" value="InterPro"/>
</dbReference>
<comment type="similarity">
    <text evidence="1">Belongs to the DprA/Smf family.</text>
</comment>
<dbReference type="SUPFAM" id="SSF102405">
    <property type="entry name" value="MCP/YpsA-like"/>
    <property type="match status" value="1"/>
</dbReference>
<evidence type="ECO:0000313" key="4">
    <source>
        <dbReference type="Proteomes" id="UP000002531"/>
    </source>
</evidence>
<accession>Q3SUE7</accession>
<dbReference type="Gene3D" id="3.40.50.450">
    <property type="match status" value="1"/>
</dbReference>
<dbReference type="RefSeq" id="WP_011314142.1">
    <property type="nucleotide sequence ID" value="NC_007406.1"/>
</dbReference>
<dbReference type="KEGG" id="nwi:Nwi_0829"/>
<evidence type="ECO:0000256" key="1">
    <source>
        <dbReference type="ARBA" id="ARBA00006525"/>
    </source>
</evidence>
<dbReference type="PANTHER" id="PTHR43022">
    <property type="entry name" value="PROTEIN SMF"/>
    <property type="match status" value="1"/>
</dbReference>
<dbReference type="Pfam" id="PF02481">
    <property type="entry name" value="DNA_processg_A"/>
    <property type="match status" value="1"/>
</dbReference>
<dbReference type="AlphaFoldDB" id="Q3SUE7"/>
<dbReference type="Proteomes" id="UP000002531">
    <property type="component" value="Chromosome"/>
</dbReference>
<dbReference type="eggNOG" id="COG0758">
    <property type="taxonomic scope" value="Bacteria"/>
</dbReference>
<feature type="domain" description="Smf/DprA SLOG" evidence="2">
    <location>
        <begin position="82"/>
        <end position="293"/>
    </location>
</feature>
<proteinExistence type="inferred from homology"/>
<dbReference type="STRING" id="323098.Nwi_0829"/>
<organism evidence="3 4">
    <name type="scientific">Nitrobacter winogradskyi (strain ATCC 25391 / DSM 10237 / CIP 104748 / NCIMB 11846 / Nb-255)</name>
    <dbReference type="NCBI Taxonomy" id="323098"/>
    <lineage>
        <taxon>Bacteria</taxon>
        <taxon>Pseudomonadati</taxon>
        <taxon>Pseudomonadota</taxon>
        <taxon>Alphaproteobacteria</taxon>
        <taxon>Hyphomicrobiales</taxon>
        <taxon>Nitrobacteraceae</taxon>
        <taxon>Nitrobacter</taxon>
    </lineage>
</organism>
<gene>
    <name evidence="3" type="ordered locus">Nwi_0829</name>
</gene>
<reference evidence="3 4" key="1">
    <citation type="journal article" date="2006" name="Appl. Environ. Microbiol.">
        <title>Genome sequence of the chemolithoautotrophic nitrite-oxidizing bacterium Nitrobacter winogradskyi Nb-255.</title>
        <authorList>
            <person name="Starkenburg S.R."/>
            <person name="Chain P.S."/>
            <person name="Sayavedra-Soto L.A."/>
            <person name="Hauser L."/>
            <person name="Land M.L."/>
            <person name="Larimer F.W."/>
            <person name="Malfatti S.A."/>
            <person name="Klotz M.G."/>
            <person name="Bottomley P.J."/>
            <person name="Arp D.J."/>
            <person name="Hickey W.J."/>
        </authorList>
    </citation>
    <scope>NUCLEOTIDE SEQUENCE [LARGE SCALE GENOMIC DNA]</scope>
    <source>
        <strain evidence="4">ATCC 25391 / DSM 10237 / CIP 104748 / NCIMB 11846 / Nb-255</strain>
    </source>
</reference>
<evidence type="ECO:0000313" key="3">
    <source>
        <dbReference type="EMBL" id="ABA04094.1"/>
    </source>
</evidence>
<sequence>MQLELISQDFAQRAVSPFLELGAYESLWDEQSASFKSIADLFSKQEGAVPSDFVERSRASSYANDVHARLKDAGIKSYGVRVHGAGDYPERLRVADHPIELLYFQGWWELVNSPRSVAVVGTRKPSAEGLARTRRLVKSLLQDDFTIVSGLAAGVDTAAHTAAIELGGRTIAVLGTPLSKSYPASNAKLQQQIAEHHLLISQVPVKRYSNQKNPTSNNFFFPERNITMSALTDATIIVEAGETSGTLVQARHALKQGRKVFILESNFRNPELKWPHTFEERGAIRVADYDDIRRHIVPVTSH</sequence>
<name>Q3SUE7_NITWN</name>
<keyword evidence="4" id="KW-1185">Reference proteome</keyword>
<dbReference type="EMBL" id="CP000115">
    <property type="protein sequence ID" value="ABA04094.1"/>
    <property type="molecule type" value="Genomic_DNA"/>
</dbReference>
<protein>
    <submittedName>
        <fullName evidence="3">SMF protein</fullName>
    </submittedName>
</protein>
<dbReference type="HOGENOM" id="CLU_029601_3_0_5"/>
<dbReference type="PANTHER" id="PTHR43022:SF1">
    <property type="entry name" value="PROTEIN SMF"/>
    <property type="match status" value="1"/>
</dbReference>
<evidence type="ECO:0000259" key="2">
    <source>
        <dbReference type="Pfam" id="PF02481"/>
    </source>
</evidence>
<dbReference type="InterPro" id="IPR057666">
    <property type="entry name" value="DrpA_SLOG"/>
</dbReference>